<dbReference type="EMBL" id="BMAV01011008">
    <property type="protein sequence ID" value="GFY56498.1"/>
    <property type="molecule type" value="Genomic_DNA"/>
</dbReference>
<accession>A0A8X6XM38</accession>
<gene>
    <name evidence="1" type="ORF">TNIN_253541</name>
</gene>
<name>A0A8X6XM38_9ARAC</name>
<evidence type="ECO:0000313" key="2">
    <source>
        <dbReference type="Proteomes" id="UP000886998"/>
    </source>
</evidence>
<evidence type="ECO:0000313" key="1">
    <source>
        <dbReference type="EMBL" id="GFY56498.1"/>
    </source>
</evidence>
<keyword evidence="2" id="KW-1185">Reference proteome</keyword>
<sequence length="113" mass="12797">MLIIKEDLINEQEAAVDSPSSGGCLHPIGVGIKHRRRNRKLRFVNGDRNPRRNSFLSRQEPLFANWNGNIGGNSLELENSLSSKSGFMEYLLLREDKTRDLNDLSGFTFAVHI</sequence>
<reference evidence="1" key="1">
    <citation type="submission" date="2020-08" db="EMBL/GenBank/DDBJ databases">
        <title>Multicomponent nature underlies the extraordinary mechanical properties of spider dragline silk.</title>
        <authorList>
            <person name="Kono N."/>
            <person name="Nakamura H."/>
            <person name="Mori M."/>
            <person name="Yoshida Y."/>
            <person name="Ohtoshi R."/>
            <person name="Malay A.D."/>
            <person name="Moran D.A.P."/>
            <person name="Tomita M."/>
            <person name="Numata K."/>
            <person name="Arakawa K."/>
        </authorList>
    </citation>
    <scope>NUCLEOTIDE SEQUENCE</scope>
</reference>
<organism evidence="1 2">
    <name type="scientific">Trichonephila inaurata madagascariensis</name>
    <dbReference type="NCBI Taxonomy" id="2747483"/>
    <lineage>
        <taxon>Eukaryota</taxon>
        <taxon>Metazoa</taxon>
        <taxon>Ecdysozoa</taxon>
        <taxon>Arthropoda</taxon>
        <taxon>Chelicerata</taxon>
        <taxon>Arachnida</taxon>
        <taxon>Araneae</taxon>
        <taxon>Araneomorphae</taxon>
        <taxon>Entelegynae</taxon>
        <taxon>Araneoidea</taxon>
        <taxon>Nephilidae</taxon>
        <taxon>Trichonephila</taxon>
        <taxon>Trichonephila inaurata</taxon>
    </lineage>
</organism>
<dbReference type="Proteomes" id="UP000886998">
    <property type="component" value="Unassembled WGS sequence"/>
</dbReference>
<comment type="caution">
    <text evidence="1">The sequence shown here is derived from an EMBL/GenBank/DDBJ whole genome shotgun (WGS) entry which is preliminary data.</text>
</comment>
<dbReference type="AlphaFoldDB" id="A0A8X6XM38"/>
<protein>
    <submittedName>
        <fullName evidence="1">Uncharacterized protein</fullName>
    </submittedName>
</protein>
<proteinExistence type="predicted"/>